<evidence type="ECO:0000313" key="1">
    <source>
        <dbReference type="EMBL" id="CAG8778975.1"/>
    </source>
</evidence>
<accession>A0A9N9JJ91</accession>
<proteinExistence type="predicted"/>
<protein>
    <submittedName>
        <fullName evidence="1">4023_t:CDS:1</fullName>
    </submittedName>
</protein>
<sequence length="95" mass="11010">KNLHLYDKIVGELTAKSHQTYQIIFEEIGNVIVDILTDNLQYEKETILNREEEQPTVEELLPVFKKLSDNSESNLEKEEKNDNMNVIDLSTTVNC</sequence>
<evidence type="ECO:0000313" key="2">
    <source>
        <dbReference type="Proteomes" id="UP000789759"/>
    </source>
</evidence>
<keyword evidence="2" id="KW-1185">Reference proteome</keyword>
<reference evidence="1" key="1">
    <citation type="submission" date="2021-06" db="EMBL/GenBank/DDBJ databases">
        <authorList>
            <person name="Kallberg Y."/>
            <person name="Tangrot J."/>
            <person name="Rosling A."/>
        </authorList>
    </citation>
    <scope>NUCLEOTIDE SEQUENCE</scope>
    <source>
        <strain evidence="1">FL966</strain>
    </source>
</reference>
<feature type="non-terminal residue" evidence="1">
    <location>
        <position position="1"/>
    </location>
</feature>
<name>A0A9N9JJ91_9GLOM</name>
<gene>
    <name evidence="1" type="ORF">CPELLU_LOCUS16274</name>
</gene>
<organism evidence="1 2">
    <name type="scientific">Cetraspora pellucida</name>
    <dbReference type="NCBI Taxonomy" id="1433469"/>
    <lineage>
        <taxon>Eukaryota</taxon>
        <taxon>Fungi</taxon>
        <taxon>Fungi incertae sedis</taxon>
        <taxon>Mucoromycota</taxon>
        <taxon>Glomeromycotina</taxon>
        <taxon>Glomeromycetes</taxon>
        <taxon>Diversisporales</taxon>
        <taxon>Gigasporaceae</taxon>
        <taxon>Cetraspora</taxon>
    </lineage>
</organism>
<dbReference type="Proteomes" id="UP000789759">
    <property type="component" value="Unassembled WGS sequence"/>
</dbReference>
<dbReference type="AlphaFoldDB" id="A0A9N9JJ91"/>
<dbReference type="EMBL" id="CAJVQA010023584">
    <property type="protein sequence ID" value="CAG8778975.1"/>
    <property type="molecule type" value="Genomic_DNA"/>
</dbReference>
<comment type="caution">
    <text evidence="1">The sequence shown here is derived from an EMBL/GenBank/DDBJ whole genome shotgun (WGS) entry which is preliminary data.</text>
</comment>